<gene>
    <name evidence="14" type="ORF">FHS77_002511</name>
</gene>
<keyword evidence="8" id="KW-0571">Peptide transport</keyword>
<evidence type="ECO:0000256" key="12">
    <source>
        <dbReference type="ARBA" id="ARBA00025070"/>
    </source>
</evidence>
<dbReference type="PANTHER" id="PTHR43297:SF2">
    <property type="entry name" value="DIPEPTIDE TRANSPORT ATP-BINDING PROTEIN DPPD"/>
    <property type="match status" value="1"/>
</dbReference>
<evidence type="ECO:0000256" key="2">
    <source>
        <dbReference type="ARBA" id="ARBA00005417"/>
    </source>
</evidence>
<keyword evidence="4" id="KW-1003">Cell membrane</keyword>
<comment type="similarity">
    <text evidence="2">Belongs to the ABC transporter superfamily.</text>
</comment>
<dbReference type="CDD" id="cd03257">
    <property type="entry name" value="ABC_NikE_OppD_transporters"/>
    <property type="match status" value="1"/>
</dbReference>
<dbReference type="InterPro" id="IPR050388">
    <property type="entry name" value="ABC_Ni/Peptide_Import"/>
</dbReference>
<dbReference type="GO" id="GO:0016887">
    <property type="term" value="F:ATP hydrolysis activity"/>
    <property type="evidence" value="ECO:0007669"/>
    <property type="project" value="InterPro"/>
</dbReference>
<evidence type="ECO:0000256" key="6">
    <source>
        <dbReference type="ARBA" id="ARBA00022741"/>
    </source>
</evidence>
<dbReference type="GO" id="GO:0005524">
    <property type="term" value="F:ATP binding"/>
    <property type="evidence" value="ECO:0007669"/>
    <property type="project" value="UniProtKB-KW"/>
</dbReference>
<evidence type="ECO:0000313" key="14">
    <source>
        <dbReference type="EMBL" id="MBB6261944.1"/>
    </source>
</evidence>
<dbReference type="Gene3D" id="3.40.50.300">
    <property type="entry name" value="P-loop containing nucleotide triphosphate hydrolases"/>
    <property type="match status" value="1"/>
</dbReference>
<keyword evidence="7 14" id="KW-0067">ATP-binding</keyword>
<keyword evidence="5" id="KW-0997">Cell inner membrane</keyword>
<sequence>MTTAVSASPAASLFVLQVENLKTQFDTSAGVVRAVDGISFSLKRGEVMGLVGESGSGKSITGYSIMRAIDKPGRITEGHIKFCGRDNKIVDLVSLPERQMRDLRGNRVAMILQDPMMSLNPSLRIGTQLTETYLAHKKVSKQEARERAINVMQRVGIPDAERRLSAYPHEFSGGMRQRIAIAIALINEPDVIIADEPTTALDVTTQAQILFEVQKLSREFGTAWIWITHDLTIVAALAQNVAVMYAGKIVEYGSVASILDRPLHPYTKGLIASIPGHNSTLANKRLYQIPGNAPSLLSLPRGCPFRPRCAYADSTCLETPADTKLSENRFYRCWHPVETGAAL</sequence>
<dbReference type="EMBL" id="JACIIU010000014">
    <property type="protein sequence ID" value="MBB6261944.1"/>
    <property type="molecule type" value="Genomic_DNA"/>
</dbReference>
<dbReference type="GO" id="GO:0055085">
    <property type="term" value="P:transmembrane transport"/>
    <property type="evidence" value="ECO:0007669"/>
    <property type="project" value="UniProtKB-ARBA"/>
</dbReference>
<dbReference type="AlphaFoldDB" id="A0A841M8R5"/>
<evidence type="ECO:0000313" key="15">
    <source>
        <dbReference type="Proteomes" id="UP000555393"/>
    </source>
</evidence>
<reference evidence="14 15" key="1">
    <citation type="submission" date="2020-08" db="EMBL/GenBank/DDBJ databases">
        <title>Genomic Encyclopedia of Type Strains, Phase IV (KMG-IV): sequencing the most valuable type-strain genomes for metagenomic binning, comparative biology and taxonomic classification.</title>
        <authorList>
            <person name="Goeker M."/>
        </authorList>
    </citation>
    <scope>NUCLEOTIDE SEQUENCE [LARGE SCALE GENOMIC DNA]</scope>
    <source>
        <strain evidence="14 15">DSM 22336</strain>
    </source>
</reference>
<evidence type="ECO:0000256" key="1">
    <source>
        <dbReference type="ARBA" id="ARBA00004417"/>
    </source>
</evidence>
<dbReference type="RefSeq" id="WP_184223780.1">
    <property type="nucleotide sequence ID" value="NZ_JACIIU010000014.1"/>
</dbReference>
<dbReference type="GO" id="GO:0015833">
    <property type="term" value="P:peptide transport"/>
    <property type="evidence" value="ECO:0007669"/>
    <property type="project" value="UniProtKB-KW"/>
</dbReference>
<comment type="subcellular location">
    <subcellularLocation>
        <location evidence="1">Cell inner membrane</location>
        <topology evidence="1">Peripheral membrane protein</topology>
    </subcellularLocation>
</comment>
<dbReference type="SMART" id="SM00382">
    <property type="entry name" value="AAA"/>
    <property type="match status" value="1"/>
</dbReference>
<dbReference type="InterPro" id="IPR027417">
    <property type="entry name" value="P-loop_NTPase"/>
</dbReference>
<dbReference type="PANTHER" id="PTHR43297">
    <property type="entry name" value="OLIGOPEPTIDE TRANSPORT ATP-BINDING PROTEIN APPD"/>
    <property type="match status" value="1"/>
</dbReference>
<dbReference type="InterPro" id="IPR017871">
    <property type="entry name" value="ABC_transporter-like_CS"/>
</dbReference>
<dbReference type="InterPro" id="IPR003593">
    <property type="entry name" value="AAA+_ATPase"/>
</dbReference>
<evidence type="ECO:0000256" key="8">
    <source>
        <dbReference type="ARBA" id="ARBA00022856"/>
    </source>
</evidence>
<keyword evidence="10" id="KW-1278">Translocase</keyword>
<feature type="domain" description="ABC transporter" evidence="13">
    <location>
        <begin position="16"/>
        <end position="271"/>
    </location>
</feature>
<dbReference type="GO" id="GO:0005886">
    <property type="term" value="C:plasma membrane"/>
    <property type="evidence" value="ECO:0007669"/>
    <property type="project" value="UniProtKB-SubCell"/>
</dbReference>
<dbReference type="Pfam" id="PF08352">
    <property type="entry name" value="oligo_HPY"/>
    <property type="match status" value="1"/>
</dbReference>
<dbReference type="PROSITE" id="PS50893">
    <property type="entry name" value="ABC_TRANSPORTER_2"/>
    <property type="match status" value="1"/>
</dbReference>
<evidence type="ECO:0000256" key="11">
    <source>
        <dbReference type="ARBA" id="ARBA00023136"/>
    </source>
</evidence>
<dbReference type="FunFam" id="3.40.50.300:FF:000016">
    <property type="entry name" value="Oligopeptide ABC transporter ATP-binding component"/>
    <property type="match status" value="1"/>
</dbReference>
<name>A0A841M8R5_9HYPH</name>
<evidence type="ECO:0000256" key="7">
    <source>
        <dbReference type="ARBA" id="ARBA00022840"/>
    </source>
</evidence>
<evidence type="ECO:0000256" key="5">
    <source>
        <dbReference type="ARBA" id="ARBA00022519"/>
    </source>
</evidence>
<organism evidence="14 15">
    <name type="scientific">Paenochrobactrum gallinarii</name>
    <dbReference type="NCBI Taxonomy" id="643673"/>
    <lineage>
        <taxon>Bacteria</taxon>
        <taxon>Pseudomonadati</taxon>
        <taxon>Pseudomonadota</taxon>
        <taxon>Alphaproteobacteria</taxon>
        <taxon>Hyphomicrobiales</taxon>
        <taxon>Brucellaceae</taxon>
        <taxon>Paenochrobactrum</taxon>
    </lineage>
</organism>
<dbReference type="InterPro" id="IPR013563">
    <property type="entry name" value="Oligopep_ABC_C"/>
</dbReference>
<comment type="caution">
    <text evidence="14">The sequence shown here is derived from an EMBL/GenBank/DDBJ whole genome shotgun (WGS) entry which is preliminary data.</text>
</comment>
<dbReference type="Proteomes" id="UP000555393">
    <property type="component" value="Unassembled WGS sequence"/>
</dbReference>
<proteinExistence type="inferred from homology"/>
<comment type="function">
    <text evidence="12">Probably part of an ABC transporter complex that could be involved in peptide import. Probably responsible for energy coupling to the transport system.</text>
</comment>
<dbReference type="GO" id="GO:0015031">
    <property type="term" value="P:protein transport"/>
    <property type="evidence" value="ECO:0007669"/>
    <property type="project" value="UniProtKB-KW"/>
</dbReference>
<evidence type="ECO:0000256" key="4">
    <source>
        <dbReference type="ARBA" id="ARBA00022475"/>
    </source>
</evidence>
<accession>A0A841M8R5</accession>
<evidence type="ECO:0000256" key="9">
    <source>
        <dbReference type="ARBA" id="ARBA00022927"/>
    </source>
</evidence>
<dbReference type="SUPFAM" id="SSF52540">
    <property type="entry name" value="P-loop containing nucleoside triphosphate hydrolases"/>
    <property type="match status" value="1"/>
</dbReference>
<keyword evidence="15" id="KW-1185">Reference proteome</keyword>
<evidence type="ECO:0000259" key="13">
    <source>
        <dbReference type="PROSITE" id="PS50893"/>
    </source>
</evidence>
<dbReference type="Pfam" id="PF00005">
    <property type="entry name" value="ABC_tran"/>
    <property type="match status" value="1"/>
</dbReference>
<dbReference type="InterPro" id="IPR003439">
    <property type="entry name" value="ABC_transporter-like_ATP-bd"/>
</dbReference>
<keyword evidence="11" id="KW-0472">Membrane</keyword>
<evidence type="ECO:0000256" key="10">
    <source>
        <dbReference type="ARBA" id="ARBA00022967"/>
    </source>
</evidence>
<keyword evidence="3" id="KW-0813">Transport</keyword>
<keyword evidence="6" id="KW-0547">Nucleotide-binding</keyword>
<keyword evidence="9" id="KW-0653">Protein transport</keyword>
<protein>
    <submittedName>
        <fullName evidence="14">Peptide/nickel transport system ATP-binding protein</fullName>
    </submittedName>
</protein>
<dbReference type="NCBIfam" id="TIGR01727">
    <property type="entry name" value="oligo_HPY"/>
    <property type="match status" value="1"/>
</dbReference>
<evidence type="ECO:0000256" key="3">
    <source>
        <dbReference type="ARBA" id="ARBA00022448"/>
    </source>
</evidence>
<dbReference type="PROSITE" id="PS00211">
    <property type="entry name" value="ABC_TRANSPORTER_1"/>
    <property type="match status" value="1"/>
</dbReference>